<dbReference type="EMBL" id="FOBS01000071">
    <property type="protein sequence ID" value="SEM85112.1"/>
    <property type="molecule type" value="Genomic_DNA"/>
</dbReference>
<dbReference type="AlphaFoldDB" id="A0A1H8BQR4"/>
<sequence length="91" mass="10142">MARNTQVGDDSRGKYAKDSIEFARNVALELKRTSKDFVENIADVFTRLKGKAGSLGDFGIHLEKELRNVAEVDALEHHLLQITKGDAKSKE</sequence>
<evidence type="ECO:0000313" key="1">
    <source>
        <dbReference type="EMBL" id="SEM85112.1"/>
    </source>
</evidence>
<dbReference type="RefSeq" id="WP_093885001.1">
    <property type="nucleotide sequence ID" value="NZ_FOBS01000071.1"/>
</dbReference>
<dbReference type="Proteomes" id="UP000198744">
    <property type="component" value="Unassembled WGS sequence"/>
</dbReference>
<gene>
    <name evidence="1" type="ORF">SAMN04489760_1711</name>
</gene>
<protein>
    <submittedName>
        <fullName evidence="1">Uncharacterized protein</fullName>
    </submittedName>
</protein>
<reference evidence="1 2" key="1">
    <citation type="submission" date="2016-10" db="EMBL/GenBank/DDBJ databases">
        <authorList>
            <person name="de Groot N.N."/>
        </authorList>
    </citation>
    <scope>NUCLEOTIDE SEQUENCE [LARGE SCALE GENOMIC DNA]</scope>
    <source>
        <strain evidence="1 2">DSM 8423</strain>
    </source>
</reference>
<accession>A0A1H8BQR4</accession>
<proteinExistence type="predicted"/>
<name>A0A1H8BQR4_9BACT</name>
<evidence type="ECO:0000313" key="2">
    <source>
        <dbReference type="Proteomes" id="UP000198744"/>
    </source>
</evidence>
<dbReference type="STRING" id="43775.SAMN04489760_1711"/>
<organism evidence="1 2">
    <name type="scientific">Syntrophus gentianae</name>
    <dbReference type="NCBI Taxonomy" id="43775"/>
    <lineage>
        <taxon>Bacteria</taxon>
        <taxon>Pseudomonadati</taxon>
        <taxon>Thermodesulfobacteriota</taxon>
        <taxon>Syntrophia</taxon>
        <taxon>Syntrophales</taxon>
        <taxon>Syntrophaceae</taxon>
        <taxon>Syntrophus</taxon>
    </lineage>
</organism>
<keyword evidence="2" id="KW-1185">Reference proteome</keyword>